<evidence type="ECO:0000313" key="3">
    <source>
        <dbReference type="Proteomes" id="UP000017746"/>
    </source>
</evidence>
<dbReference type="Pfam" id="PF20274">
    <property type="entry name" value="cREC_REC"/>
    <property type="match status" value="1"/>
</dbReference>
<protein>
    <recommendedName>
        <fullName evidence="1">Cyclic-phosphate processing Receiver domain-containing protein</fullName>
    </recommendedName>
</protein>
<name>U5W3N1_9ACTN</name>
<dbReference type="Proteomes" id="UP000017746">
    <property type="component" value="Chromosome"/>
</dbReference>
<dbReference type="RefSeq" id="WP_023560165.1">
    <property type="nucleotide sequence ID" value="NC_022657.1"/>
</dbReference>
<keyword evidence="3" id="KW-1185">Reference proteome</keyword>
<organism evidence="2 3">
    <name type="scientific">Actinoplanes friuliensis DSM 7358</name>
    <dbReference type="NCBI Taxonomy" id="1246995"/>
    <lineage>
        <taxon>Bacteria</taxon>
        <taxon>Bacillati</taxon>
        <taxon>Actinomycetota</taxon>
        <taxon>Actinomycetes</taxon>
        <taxon>Micromonosporales</taxon>
        <taxon>Micromonosporaceae</taxon>
        <taxon>Actinoplanes</taxon>
    </lineage>
</organism>
<proteinExistence type="predicted"/>
<dbReference type="PATRIC" id="fig|1246995.3.peg.5641"/>
<gene>
    <name evidence="2" type="ORF">AFR_27835</name>
</gene>
<dbReference type="eggNOG" id="ENOG50338SH">
    <property type="taxonomic scope" value="Bacteria"/>
</dbReference>
<evidence type="ECO:0000313" key="2">
    <source>
        <dbReference type="EMBL" id="AGZ43828.1"/>
    </source>
</evidence>
<feature type="domain" description="Cyclic-phosphate processing Receiver" evidence="1">
    <location>
        <begin position="7"/>
        <end position="97"/>
    </location>
</feature>
<dbReference type="InterPro" id="IPR046909">
    <property type="entry name" value="cREC_REC"/>
</dbReference>
<reference evidence="2 3" key="1">
    <citation type="journal article" date="2014" name="J. Biotechnol.">
        <title>Complete genome sequence of the actinobacterium Actinoplanes friuliensis HAG 010964, producer of the lipopeptide antibiotic friulimycin.</title>
        <authorList>
            <person name="Ruckert C."/>
            <person name="Szczepanowski R."/>
            <person name="Albersmeier A."/>
            <person name="Goesmann A."/>
            <person name="Fischer N."/>
            <person name="Steinkamper A."/>
            <person name="Puhler A."/>
            <person name="Biener R."/>
            <person name="Schwartz D."/>
            <person name="Kalinowski J."/>
        </authorList>
    </citation>
    <scope>NUCLEOTIDE SEQUENCE [LARGE SCALE GENOMIC DNA]</scope>
    <source>
        <strain evidence="2 3">DSM 7358</strain>
    </source>
</reference>
<dbReference type="STRING" id="1246995.AFR_27835"/>
<sequence length="122" mass="12827">MTPPKIVLVDDLRSFTDGTVAEIARTSAAGVQLLTTLGAGRIDELWLDHDLGGDDTIWPVVAVLEEAAFTGNPLTIGVVHIHSANPPGAARISQALTRWGYTVRVVSGSPRVGYLADNPPSA</sequence>
<dbReference type="AlphaFoldDB" id="U5W3N1"/>
<dbReference type="HOGENOM" id="CLU_2115781_0_0_11"/>
<dbReference type="EMBL" id="CP006272">
    <property type="protein sequence ID" value="AGZ43828.1"/>
    <property type="molecule type" value="Genomic_DNA"/>
</dbReference>
<dbReference type="OrthoDB" id="5124760at2"/>
<evidence type="ECO:0000259" key="1">
    <source>
        <dbReference type="Pfam" id="PF20274"/>
    </source>
</evidence>
<accession>U5W3N1</accession>
<dbReference type="KEGG" id="afs:AFR_27835"/>